<dbReference type="SMART" id="SM00421">
    <property type="entry name" value="HTH_LUXR"/>
    <property type="match status" value="1"/>
</dbReference>
<dbReference type="Proteomes" id="UP000319094">
    <property type="component" value="Unassembled WGS sequence"/>
</dbReference>
<evidence type="ECO:0000256" key="3">
    <source>
        <dbReference type="ARBA" id="ARBA00023163"/>
    </source>
</evidence>
<keyword evidence="6" id="KW-1185">Reference proteome</keyword>
<dbReference type="Pfam" id="PF25873">
    <property type="entry name" value="WHD_MalT"/>
    <property type="match status" value="1"/>
</dbReference>
<dbReference type="InterPro" id="IPR000792">
    <property type="entry name" value="Tscrpt_reg_LuxR_C"/>
</dbReference>
<dbReference type="PANTHER" id="PTHR44688">
    <property type="entry name" value="DNA-BINDING TRANSCRIPTIONAL ACTIVATOR DEVR_DOSR"/>
    <property type="match status" value="1"/>
</dbReference>
<dbReference type="PANTHER" id="PTHR44688:SF16">
    <property type="entry name" value="DNA-BINDING TRANSCRIPTIONAL ACTIVATOR DEVR_DOSR"/>
    <property type="match status" value="1"/>
</dbReference>
<reference evidence="5 6" key="1">
    <citation type="submission" date="2019-06" db="EMBL/GenBank/DDBJ databases">
        <title>Sequencing the genomes of 1000 actinobacteria strains.</title>
        <authorList>
            <person name="Klenk H.-P."/>
        </authorList>
    </citation>
    <scope>NUCLEOTIDE SEQUENCE [LARGE SCALE GENOMIC DNA]</scope>
    <source>
        <strain evidence="5 6">DSM 8803</strain>
    </source>
</reference>
<dbReference type="PROSITE" id="PS50043">
    <property type="entry name" value="HTH_LUXR_2"/>
    <property type="match status" value="1"/>
</dbReference>
<feature type="domain" description="HTH luxR-type" evidence="4">
    <location>
        <begin position="724"/>
        <end position="789"/>
    </location>
</feature>
<dbReference type="RefSeq" id="WP_170219741.1">
    <property type="nucleotide sequence ID" value="NZ_BAAAUY010000006.1"/>
</dbReference>
<dbReference type="CDD" id="cd06170">
    <property type="entry name" value="LuxR_C_like"/>
    <property type="match status" value="1"/>
</dbReference>
<dbReference type="AlphaFoldDB" id="A0A542Y9N6"/>
<dbReference type="Pfam" id="PF00196">
    <property type="entry name" value="GerE"/>
    <property type="match status" value="1"/>
</dbReference>
<dbReference type="InterPro" id="IPR036388">
    <property type="entry name" value="WH-like_DNA-bd_sf"/>
</dbReference>
<dbReference type="InterPro" id="IPR016032">
    <property type="entry name" value="Sig_transdc_resp-reg_C-effctor"/>
</dbReference>
<name>A0A542Y9N6_9MICO</name>
<keyword evidence="3" id="KW-0804">Transcription</keyword>
<organism evidence="5 6">
    <name type="scientific">Leucobacter komagatae</name>
    <dbReference type="NCBI Taxonomy" id="55969"/>
    <lineage>
        <taxon>Bacteria</taxon>
        <taxon>Bacillati</taxon>
        <taxon>Actinomycetota</taxon>
        <taxon>Actinomycetes</taxon>
        <taxon>Micrococcales</taxon>
        <taxon>Microbacteriaceae</taxon>
        <taxon>Leucobacter</taxon>
    </lineage>
</organism>
<evidence type="ECO:0000313" key="5">
    <source>
        <dbReference type="EMBL" id="TQL44763.1"/>
    </source>
</evidence>
<gene>
    <name evidence="5" type="ORF">FB468_2832</name>
</gene>
<dbReference type="Gene3D" id="1.10.10.10">
    <property type="entry name" value="Winged helix-like DNA-binding domain superfamily/Winged helix DNA-binding domain"/>
    <property type="match status" value="1"/>
</dbReference>
<evidence type="ECO:0000256" key="2">
    <source>
        <dbReference type="ARBA" id="ARBA00023125"/>
    </source>
</evidence>
<evidence type="ECO:0000259" key="4">
    <source>
        <dbReference type="PROSITE" id="PS50043"/>
    </source>
</evidence>
<evidence type="ECO:0000256" key="1">
    <source>
        <dbReference type="ARBA" id="ARBA00023015"/>
    </source>
</evidence>
<comment type="caution">
    <text evidence="5">The sequence shown here is derived from an EMBL/GenBank/DDBJ whole genome shotgun (WGS) entry which is preliminary data.</text>
</comment>
<dbReference type="SUPFAM" id="SSF46894">
    <property type="entry name" value="C-terminal effector domain of the bipartite response regulators"/>
    <property type="match status" value="1"/>
</dbReference>
<keyword evidence="1" id="KW-0805">Transcription regulation</keyword>
<dbReference type="GO" id="GO:0006355">
    <property type="term" value="P:regulation of DNA-templated transcription"/>
    <property type="evidence" value="ECO:0007669"/>
    <property type="project" value="InterPro"/>
</dbReference>
<dbReference type="GO" id="GO:0003677">
    <property type="term" value="F:DNA binding"/>
    <property type="evidence" value="ECO:0007669"/>
    <property type="project" value="UniProtKB-KW"/>
</dbReference>
<protein>
    <submittedName>
        <fullName evidence="5">ATP/maltotriose-dependent transcriptional regulator MalT</fullName>
    </submittedName>
</protein>
<dbReference type="InterPro" id="IPR059106">
    <property type="entry name" value="WHD_MalT"/>
</dbReference>
<accession>A0A542Y9N6</accession>
<evidence type="ECO:0000313" key="6">
    <source>
        <dbReference type="Proteomes" id="UP000319094"/>
    </source>
</evidence>
<keyword evidence="2" id="KW-0238">DNA-binding</keyword>
<sequence>MILVHAPAGGGKTNFVADWVNLRADDRTTAWTRVERDTTTAGLLWATAGRALGVIDGTVPGSASELAAALNADGSDISLVIDDFQYATPDVQREVMKFAGMLHTGRIVLLTRSLDPHLLSLLRVQLHISMFTAQDLAYTESEIASLITSRDTSADAMQQRDAATLLHLTGGIPILVRLLLDMGTEPPPQGWGRAIDAWVSELVVDEYRDAALRLSLVPAADGALTQHLTGHEPPQRLLEMLARDGLGHVDRHGYFEFHEVIRSALQRQARNVLPDATIRELRTAATRYLSNDVNQVGRTLALLTESGRSGELWPLFAATFADIVPEGAGASLSSMLPSTLSTDATVAAITAVIQSAREPIPSIALLRMVDEALADLESQPPPSDPESAVYRELAILALLRSAKRHVAGATRAHRLVELVGALDPHSTTGVWDAAYWGLLYSTVTLALAGNLVRAEEILPALGADQDQRRITRGIAQRAFIYANRGEIGPAAVLLDQVGDELSGFTPWEGRLAITRAAVQLEEGDARQAQATLRAIEPKLHEVLEWPYALIVLSRTHIALDPTAGIEDLDRLMRIHGRQPTSPAVLDLLKSALGDLALAAGDVQRAIRTVGNPAEADIARRLTAARIGLITRNPDNVTDLQKLTQQEDVWPRLRAQAFLLLAVHLHRQGDAQHAGLALKRALTITSGQKIRLIHSLTPYSELQAIASVAGIELPANVNSTNPLELPLTEVALTERESNLLRRLASPDRLRDIAEQEYVTLHTIKSQASSIYRKLGVKSRRAAINEAHQRGLLDGRENREI</sequence>
<dbReference type="EMBL" id="VFON01000001">
    <property type="protein sequence ID" value="TQL44763.1"/>
    <property type="molecule type" value="Genomic_DNA"/>
</dbReference>
<proteinExistence type="predicted"/>